<proteinExistence type="predicted"/>
<name>A0AA36BP34_OCTVU</name>
<reference evidence="1" key="1">
    <citation type="submission" date="2023-08" db="EMBL/GenBank/DDBJ databases">
        <authorList>
            <person name="Alioto T."/>
            <person name="Alioto T."/>
            <person name="Gomez Garrido J."/>
        </authorList>
    </citation>
    <scope>NUCLEOTIDE SEQUENCE</scope>
</reference>
<dbReference type="Proteomes" id="UP001162480">
    <property type="component" value="Chromosome 20"/>
</dbReference>
<dbReference type="EMBL" id="OX597833">
    <property type="protein sequence ID" value="CAI9737971.1"/>
    <property type="molecule type" value="Genomic_DNA"/>
</dbReference>
<keyword evidence="2" id="KW-1185">Reference proteome</keyword>
<accession>A0AA36BP34</accession>
<sequence length="82" mass="9944">MRENMRRTSKILELKVTEYPKYYPKMNVKHRRIRLRPYWSKLPPVASFFLRLLLSLSTCFAKLLMLRSRKQTKIICQEILTA</sequence>
<dbReference type="AlphaFoldDB" id="A0AA36BP34"/>
<gene>
    <name evidence="1" type="ORF">OCTVUL_1B010141</name>
</gene>
<evidence type="ECO:0000313" key="1">
    <source>
        <dbReference type="EMBL" id="CAI9737971.1"/>
    </source>
</evidence>
<protein>
    <submittedName>
        <fullName evidence="1">Uncharacterized protein</fullName>
    </submittedName>
</protein>
<evidence type="ECO:0000313" key="2">
    <source>
        <dbReference type="Proteomes" id="UP001162480"/>
    </source>
</evidence>
<organism evidence="1 2">
    <name type="scientific">Octopus vulgaris</name>
    <name type="common">Common octopus</name>
    <dbReference type="NCBI Taxonomy" id="6645"/>
    <lineage>
        <taxon>Eukaryota</taxon>
        <taxon>Metazoa</taxon>
        <taxon>Spiralia</taxon>
        <taxon>Lophotrochozoa</taxon>
        <taxon>Mollusca</taxon>
        <taxon>Cephalopoda</taxon>
        <taxon>Coleoidea</taxon>
        <taxon>Octopodiformes</taxon>
        <taxon>Octopoda</taxon>
        <taxon>Incirrata</taxon>
        <taxon>Octopodidae</taxon>
        <taxon>Octopus</taxon>
    </lineage>
</organism>